<keyword evidence="4" id="KW-1185">Reference proteome</keyword>
<dbReference type="HOGENOM" id="CLU_3035398_0_0_1"/>
<feature type="compositionally biased region" description="Basic and acidic residues" evidence="1">
    <location>
        <begin position="43"/>
        <end position="55"/>
    </location>
</feature>
<protein>
    <submittedName>
        <fullName evidence="2 3">Uncharacterized protein</fullName>
    </submittedName>
</protein>
<sequence length="55" mass="6343">MTAKKPQCHKSSMPSGLQSLYQISSKTSRKYIDINTSQKQSQLRKENCRKAKELK</sequence>
<organism evidence="2 4">
    <name type="scientific">Medicago truncatula</name>
    <name type="common">Barrel medic</name>
    <name type="synonym">Medicago tribuloides</name>
    <dbReference type="NCBI Taxonomy" id="3880"/>
    <lineage>
        <taxon>Eukaryota</taxon>
        <taxon>Viridiplantae</taxon>
        <taxon>Streptophyta</taxon>
        <taxon>Embryophyta</taxon>
        <taxon>Tracheophyta</taxon>
        <taxon>Spermatophyta</taxon>
        <taxon>Magnoliopsida</taxon>
        <taxon>eudicotyledons</taxon>
        <taxon>Gunneridae</taxon>
        <taxon>Pentapetalae</taxon>
        <taxon>rosids</taxon>
        <taxon>fabids</taxon>
        <taxon>Fabales</taxon>
        <taxon>Fabaceae</taxon>
        <taxon>Papilionoideae</taxon>
        <taxon>50 kb inversion clade</taxon>
        <taxon>NPAAA clade</taxon>
        <taxon>Hologalegina</taxon>
        <taxon>IRL clade</taxon>
        <taxon>Trifolieae</taxon>
        <taxon>Medicago</taxon>
    </lineage>
</organism>
<reference evidence="2 4" key="2">
    <citation type="journal article" date="2014" name="BMC Genomics">
        <title>An improved genome release (version Mt4.0) for the model legume Medicago truncatula.</title>
        <authorList>
            <person name="Tang H."/>
            <person name="Krishnakumar V."/>
            <person name="Bidwell S."/>
            <person name="Rosen B."/>
            <person name="Chan A."/>
            <person name="Zhou S."/>
            <person name="Gentzbittel L."/>
            <person name="Childs K.L."/>
            <person name="Yandell M."/>
            <person name="Gundlach H."/>
            <person name="Mayer K.F."/>
            <person name="Schwartz D.C."/>
            <person name="Town C.D."/>
        </authorList>
    </citation>
    <scope>GENOME REANNOTATION</scope>
    <source>
        <strain evidence="2">A17</strain>
        <strain evidence="3 4">cv. Jemalong A17</strain>
    </source>
</reference>
<evidence type="ECO:0000313" key="3">
    <source>
        <dbReference type="EnsemblPlants" id="KEH27404"/>
    </source>
</evidence>
<reference evidence="2 4" key="1">
    <citation type="journal article" date="2011" name="Nature">
        <title>The Medicago genome provides insight into the evolution of rhizobial symbioses.</title>
        <authorList>
            <person name="Young N.D."/>
            <person name="Debelle F."/>
            <person name="Oldroyd G.E."/>
            <person name="Geurts R."/>
            <person name="Cannon S.B."/>
            <person name="Udvardi M.K."/>
            <person name="Benedito V.A."/>
            <person name="Mayer K.F."/>
            <person name="Gouzy J."/>
            <person name="Schoof H."/>
            <person name="Van de Peer Y."/>
            <person name="Proost S."/>
            <person name="Cook D.R."/>
            <person name="Meyers B.C."/>
            <person name="Spannagl M."/>
            <person name="Cheung F."/>
            <person name="De Mita S."/>
            <person name="Krishnakumar V."/>
            <person name="Gundlach H."/>
            <person name="Zhou S."/>
            <person name="Mudge J."/>
            <person name="Bharti A.K."/>
            <person name="Murray J.D."/>
            <person name="Naoumkina M.A."/>
            <person name="Rosen B."/>
            <person name="Silverstein K.A."/>
            <person name="Tang H."/>
            <person name="Rombauts S."/>
            <person name="Zhao P.X."/>
            <person name="Zhou P."/>
            <person name="Barbe V."/>
            <person name="Bardou P."/>
            <person name="Bechner M."/>
            <person name="Bellec A."/>
            <person name="Berger A."/>
            <person name="Berges H."/>
            <person name="Bidwell S."/>
            <person name="Bisseling T."/>
            <person name="Choisne N."/>
            <person name="Couloux A."/>
            <person name="Denny R."/>
            <person name="Deshpande S."/>
            <person name="Dai X."/>
            <person name="Doyle J.J."/>
            <person name="Dudez A.M."/>
            <person name="Farmer A.D."/>
            <person name="Fouteau S."/>
            <person name="Franken C."/>
            <person name="Gibelin C."/>
            <person name="Gish J."/>
            <person name="Goldstein S."/>
            <person name="Gonzalez A.J."/>
            <person name="Green P.J."/>
            <person name="Hallab A."/>
            <person name="Hartog M."/>
            <person name="Hua A."/>
            <person name="Humphray S.J."/>
            <person name="Jeong D.H."/>
            <person name="Jing Y."/>
            <person name="Jocker A."/>
            <person name="Kenton S.M."/>
            <person name="Kim D.J."/>
            <person name="Klee K."/>
            <person name="Lai H."/>
            <person name="Lang C."/>
            <person name="Lin S."/>
            <person name="Macmil S.L."/>
            <person name="Magdelenat G."/>
            <person name="Matthews L."/>
            <person name="McCorrison J."/>
            <person name="Monaghan E.L."/>
            <person name="Mun J.H."/>
            <person name="Najar F.Z."/>
            <person name="Nicholson C."/>
            <person name="Noirot C."/>
            <person name="O'Bleness M."/>
            <person name="Paule C.R."/>
            <person name="Poulain J."/>
            <person name="Prion F."/>
            <person name="Qin B."/>
            <person name="Qu C."/>
            <person name="Retzel E.F."/>
            <person name="Riddle C."/>
            <person name="Sallet E."/>
            <person name="Samain S."/>
            <person name="Samson N."/>
            <person name="Sanders I."/>
            <person name="Saurat O."/>
            <person name="Scarpelli C."/>
            <person name="Schiex T."/>
            <person name="Segurens B."/>
            <person name="Severin A.J."/>
            <person name="Sherrier D.J."/>
            <person name="Shi R."/>
            <person name="Sims S."/>
            <person name="Singer S.R."/>
            <person name="Sinharoy S."/>
            <person name="Sterck L."/>
            <person name="Viollet A."/>
            <person name="Wang B.B."/>
            <person name="Wang K."/>
            <person name="Wang M."/>
            <person name="Wang X."/>
            <person name="Warfsmann J."/>
            <person name="Weissenbach J."/>
            <person name="White D.D."/>
            <person name="White J.D."/>
            <person name="Wiley G.B."/>
            <person name="Wincker P."/>
            <person name="Xing Y."/>
            <person name="Yang L."/>
            <person name="Yao Z."/>
            <person name="Ying F."/>
            <person name="Zhai J."/>
            <person name="Zhou L."/>
            <person name="Zuber A."/>
            <person name="Denarie J."/>
            <person name="Dixon R.A."/>
            <person name="May G.D."/>
            <person name="Schwartz D.C."/>
            <person name="Rogers J."/>
            <person name="Quetier F."/>
            <person name="Town C.D."/>
            <person name="Roe B.A."/>
        </authorList>
    </citation>
    <scope>NUCLEOTIDE SEQUENCE [LARGE SCALE GENOMIC DNA]</scope>
    <source>
        <strain evidence="2">A17</strain>
        <strain evidence="3 4">cv. Jemalong A17</strain>
    </source>
</reference>
<reference evidence="3" key="3">
    <citation type="submission" date="2015-04" db="UniProtKB">
        <authorList>
            <consortium name="EnsemblPlants"/>
        </authorList>
    </citation>
    <scope>IDENTIFICATION</scope>
    <source>
        <strain evidence="3">cv. Jemalong A17</strain>
    </source>
</reference>
<evidence type="ECO:0000313" key="2">
    <source>
        <dbReference type="EMBL" id="KEH27404.1"/>
    </source>
</evidence>
<name>A0A072UCA9_MEDTR</name>
<dbReference type="EnsemblPlants" id="KEH27404">
    <property type="protein sequence ID" value="KEH27404"/>
    <property type="gene ID" value="MTR_5g008955"/>
</dbReference>
<dbReference type="EMBL" id="CM001221">
    <property type="protein sequence ID" value="KEH27404.1"/>
    <property type="molecule type" value="Genomic_DNA"/>
</dbReference>
<gene>
    <name evidence="2" type="ordered locus">MTR_5g008955</name>
</gene>
<feature type="region of interest" description="Disordered" evidence="1">
    <location>
        <begin position="35"/>
        <end position="55"/>
    </location>
</feature>
<evidence type="ECO:0000313" key="4">
    <source>
        <dbReference type="Proteomes" id="UP000002051"/>
    </source>
</evidence>
<evidence type="ECO:0000256" key="1">
    <source>
        <dbReference type="SAM" id="MobiDB-lite"/>
    </source>
</evidence>
<dbReference type="AlphaFoldDB" id="A0A072UCA9"/>
<proteinExistence type="predicted"/>
<dbReference type="Proteomes" id="UP000002051">
    <property type="component" value="Chromosome 5"/>
</dbReference>
<accession>A0A072UCA9</accession>